<protein>
    <submittedName>
        <fullName evidence="1">Uncharacterized protein</fullName>
    </submittedName>
</protein>
<gene>
    <name evidence="1" type="ORF">CCAN12_810087</name>
</gene>
<dbReference type="EMBL" id="CDOE01000080">
    <property type="protein sequence ID" value="CEN41537.1"/>
    <property type="molecule type" value="Genomic_DNA"/>
</dbReference>
<proteinExistence type="predicted"/>
<accession>A0A0B7HUE3</accession>
<organism evidence="1 2">
    <name type="scientific">Capnocytophaga canimorsus</name>
    <dbReference type="NCBI Taxonomy" id="28188"/>
    <lineage>
        <taxon>Bacteria</taxon>
        <taxon>Pseudomonadati</taxon>
        <taxon>Bacteroidota</taxon>
        <taxon>Flavobacteriia</taxon>
        <taxon>Flavobacteriales</taxon>
        <taxon>Flavobacteriaceae</taxon>
        <taxon>Capnocytophaga</taxon>
    </lineage>
</organism>
<sequence length="40" mass="4568">MEGITYINDSKATNVNSVFFAFGHNENARSVDCRWCGQRE</sequence>
<evidence type="ECO:0000313" key="2">
    <source>
        <dbReference type="Proteomes" id="UP000044026"/>
    </source>
</evidence>
<dbReference type="InterPro" id="IPR036615">
    <property type="entry name" value="Mur_ligase_C_dom_sf"/>
</dbReference>
<evidence type="ECO:0000313" key="1">
    <source>
        <dbReference type="EMBL" id="CEN41537.1"/>
    </source>
</evidence>
<dbReference type="Proteomes" id="UP000044026">
    <property type="component" value="Unassembled WGS sequence"/>
</dbReference>
<dbReference type="SUPFAM" id="SSF53244">
    <property type="entry name" value="MurD-like peptide ligases, peptide-binding domain"/>
    <property type="match status" value="1"/>
</dbReference>
<name>A0A0B7HUE3_9FLAO</name>
<reference evidence="1 2" key="1">
    <citation type="submission" date="2015-01" db="EMBL/GenBank/DDBJ databases">
        <authorList>
            <person name="Xiang T."/>
            <person name="Song Y."/>
            <person name="Huang L."/>
            <person name="Wang B."/>
            <person name="Wu P."/>
        </authorList>
    </citation>
    <scope>NUCLEOTIDE SEQUENCE [LARGE SCALE GENOMIC DNA]</scope>
    <source>
        <strain evidence="1 2">Cc12</strain>
    </source>
</reference>
<dbReference type="GO" id="GO:0016881">
    <property type="term" value="F:acid-amino acid ligase activity"/>
    <property type="evidence" value="ECO:0007669"/>
    <property type="project" value="InterPro"/>
</dbReference>
<dbReference type="AlphaFoldDB" id="A0A0B7HUE3"/>